<organism evidence="1 2">
    <name type="scientific">Candidatus Thiodiazotropha taylori</name>
    <dbReference type="NCBI Taxonomy" id="2792791"/>
    <lineage>
        <taxon>Bacteria</taxon>
        <taxon>Pseudomonadati</taxon>
        <taxon>Pseudomonadota</taxon>
        <taxon>Gammaproteobacteria</taxon>
        <taxon>Chromatiales</taxon>
        <taxon>Sedimenticolaceae</taxon>
        <taxon>Candidatus Thiodiazotropha</taxon>
    </lineage>
</organism>
<evidence type="ECO:0000313" key="1">
    <source>
        <dbReference type="EMBL" id="MCG7979914.1"/>
    </source>
</evidence>
<reference evidence="1" key="1">
    <citation type="journal article" date="2021" name="Proc. Natl. Acad. Sci. U.S.A.">
        <title>Global biogeography of chemosynthetic symbionts reveals both localized and globally distributed symbiont groups. .</title>
        <authorList>
            <person name="Osvatic J.T."/>
            <person name="Wilkins L.G.E."/>
            <person name="Leibrecht L."/>
            <person name="Leray M."/>
            <person name="Zauner S."/>
            <person name="Polzin J."/>
            <person name="Camacho Y."/>
            <person name="Gros O."/>
            <person name="van Gils J.A."/>
            <person name="Eisen J.A."/>
            <person name="Petersen J.M."/>
            <person name="Yuen B."/>
        </authorList>
    </citation>
    <scope>NUCLEOTIDE SEQUENCE</scope>
    <source>
        <strain evidence="1">MAGclacostrist055</strain>
    </source>
</reference>
<sequence>MERLVKDAQAVFELASEVESENRASALADLRFAKLGEQWPSALRKKRESEGRPCLTINRMPAFIRQVVNDARQNRPSIQVHPVDEGADVETAEIYSGLIRNIEYTSDAEVAYDTGIEHAVTCGYGYWRVGLNYATDDTFELDLRIERIPNIFSVYGDPHSTAADSSDWRDAFVLDEVPLEEFKTRYPGRRAVDWPVTQQAHRDVDRKGVLLAEYWHRSLRDEVVLGLSDGTVLEEAAYRDLAAVLEAEGVAVVNEREVTRSSVKQYLLSGVGVLEERDWPGRYIPLIPVYGDETVVEDRRYFRSFIRDAKDPQRMYNYWRTASTELVGLAPKAPFIGPRGAFQTQRHKWRNANRESYAYLEYDGTVAPQRQPFTGPPTGTIQEARSAADDMKAVTGLYDSSLGARSNETSGVAIAMRQREGDVGTFHFIDNLSRAIRHTGRVLIDLIPKVYTGPRMVRVLGASGNDPRTVRVGRRGGDAEVEAEEPGAEVYDLGVGKYDLVVSSGPSYTTRREQVSEQMLAFLTKFPQAVPYIGDLLVKHMDWPDADELAKRLQAMVPAAGAGQAQAQAEAQSEAKGHEIDTYNAQTKRLVGLMGKLPPATVLQLLDHLEPGVSEDRGGPPGPFHASSG</sequence>
<name>A0A9E4TU20_9GAMM</name>
<dbReference type="Proteomes" id="UP000886674">
    <property type="component" value="Unassembled WGS sequence"/>
</dbReference>
<proteinExistence type="predicted"/>
<dbReference type="EMBL" id="JAEPCR010000093">
    <property type="protein sequence ID" value="MCG7979914.1"/>
    <property type="molecule type" value="Genomic_DNA"/>
</dbReference>
<accession>A0A9E4TU20</accession>
<comment type="caution">
    <text evidence="1">The sequence shown here is derived from an EMBL/GenBank/DDBJ whole genome shotgun (WGS) entry which is preliminary data.</text>
</comment>
<dbReference type="AlphaFoldDB" id="A0A9E4TU20"/>
<dbReference type="InterPro" id="IPR032427">
    <property type="entry name" value="P22_portal"/>
</dbReference>
<gene>
    <name evidence="1" type="ORF">JAY77_17440</name>
</gene>
<evidence type="ECO:0000313" key="2">
    <source>
        <dbReference type="Proteomes" id="UP000886674"/>
    </source>
</evidence>
<protein>
    <submittedName>
        <fullName evidence="1">Uncharacterized protein</fullName>
    </submittedName>
</protein>
<dbReference type="Pfam" id="PF16510">
    <property type="entry name" value="P22_portal"/>
    <property type="match status" value="1"/>
</dbReference>